<feature type="compositionally biased region" description="Basic and acidic residues" evidence="1">
    <location>
        <begin position="224"/>
        <end position="261"/>
    </location>
</feature>
<proteinExistence type="predicted"/>
<dbReference type="AlphaFoldDB" id="A0AA38I4N3"/>
<feature type="compositionally biased region" description="Basic residues" evidence="1">
    <location>
        <begin position="293"/>
        <end position="304"/>
    </location>
</feature>
<keyword evidence="3" id="KW-1185">Reference proteome</keyword>
<comment type="caution">
    <text evidence="2">The sequence shown here is derived from an EMBL/GenBank/DDBJ whole genome shotgun (WGS) entry which is preliminary data.</text>
</comment>
<feature type="region of interest" description="Disordered" evidence="1">
    <location>
        <begin position="202"/>
        <end position="327"/>
    </location>
</feature>
<feature type="compositionally biased region" description="Low complexity" evidence="1">
    <location>
        <begin position="419"/>
        <end position="436"/>
    </location>
</feature>
<evidence type="ECO:0000313" key="3">
    <source>
        <dbReference type="Proteomes" id="UP001168821"/>
    </source>
</evidence>
<gene>
    <name evidence="2" type="ORF">Zmor_017026</name>
</gene>
<feature type="region of interest" description="Disordered" evidence="1">
    <location>
        <begin position="582"/>
        <end position="652"/>
    </location>
</feature>
<feature type="compositionally biased region" description="Basic and acidic residues" evidence="1">
    <location>
        <begin position="764"/>
        <end position="783"/>
    </location>
</feature>
<feature type="compositionally biased region" description="Basic residues" evidence="1">
    <location>
        <begin position="666"/>
        <end position="677"/>
    </location>
</feature>
<feature type="compositionally biased region" description="Basic and acidic residues" evidence="1">
    <location>
        <begin position="703"/>
        <end position="746"/>
    </location>
</feature>
<reference evidence="2" key="1">
    <citation type="journal article" date="2023" name="G3 (Bethesda)">
        <title>Whole genome assemblies of Zophobas morio and Tenebrio molitor.</title>
        <authorList>
            <person name="Kaur S."/>
            <person name="Stinson S.A."/>
            <person name="diCenzo G.C."/>
        </authorList>
    </citation>
    <scope>NUCLEOTIDE SEQUENCE</scope>
    <source>
        <strain evidence="2">QUZm001</strain>
    </source>
</reference>
<name>A0AA38I4N3_9CUCU</name>
<feature type="region of interest" description="Disordered" evidence="1">
    <location>
        <begin position="402"/>
        <end position="568"/>
    </location>
</feature>
<evidence type="ECO:0000313" key="2">
    <source>
        <dbReference type="EMBL" id="KAJ3650953.1"/>
    </source>
</evidence>
<sequence>MSLFLKNLPKSFFRAVVSSRPIFNKANSLFSSIAVNAQPKLPVLAVGRSHAKSICFGSSSEEKRKNLFRKYNIINQRASSKKVKKVSKLEVISSPGVRSVVRCTIDSSENVNQETEECVEVDTKEIGKPKRVFIPKYKKVENETSRADVQAITGTWISKKCMKYDFVCSSKPKPDPATKPIKVEGPRPSRLFQACKQASSKEFVRKASQHHLPTKKVDTCMPLNEDKGATEKKPRKDNFETKAEKSAKSNKDTKGEEDKSCKPCTSKKAEKKRKQLSIKKVSAGTKKSSYKPEKRKRDKSAKKSATKDDKAAKKDHKKASLHTEEEICDKAKMEELDAKCKAIIAKLKKELENCRKAKMHDKDKKCIESPKLDTPLPKPHEQEKDVVAGSKNFLKSVCDGIFSKSSPSDPKKVTKKASKTAAKSKSAPVVKSAKTVKPVKKIKSGGCEIDLDPQYCHKPKPDPKKKAKAEEECKEEQKKAVDECKESDKKEAKKADTACKKTDEKKETKSCDSKEKKKKAKKTSSKECKKEEKAKKSSSDVCKQKEDKKEAKQKPKKESGPECHGMGGENFYEKICEKFEKKKRTKKVERPKSPCSYNAPSAVKKKEKKESDDTCEGRDKKSSDDHCENEKKEAKKSSSDKCEEETDDKKEGEIKKSCICIEPSKQKSKKAKTKPKKKLSESDVICSKENTKSGKEKKKHKVKADCSKEKKKSESKEQCDEEKKSDECTEKAAETKCDEKDHKDSVSDQSPLMQCITQCKKMIKTDDSQSSKAPTKDQKECPKTHRIHKKIAEIDKQTKDKVFVPCQHEDIKPEQETQKER</sequence>
<feature type="region of interest" description="Disordered" evidence="1">
    <location>
        <begin position="359"/>
        <end position="384"/>
    </location>
</feature>
<protein>
    <submittedName>
        <fullName evidence="2">Uncharacterized protein</fullName>
    </submittedName>
</protein>
<organism evidence="2 3">
    <name type="scientific">Zophobas morio</name>
    <dbReference type="NCBI Taxonomy" id="2755281"/>
    <lineage>
        <taxon>Eukaryota</taxon>
        <taxon>Metazoa</taxon>
        <taxon>Ecdysozoa</taxon>
        <taxon>Arthropoda</taxon>
        <taxon>Hexapoda</taxon>
        <taxon>Insecta</taxon>
        <taxon>Pterygota</taxon>
        <taxon>Neoptera</taxon>
        <taxon>Endopterygota</taxon>
        <taxon>Coleoptera</taxon>
        <taxon>Polyphaga</taxon>
        <taxon>Cucujiformia</taxon>
        <taxon>Tenebrionidae</taxon>
        <taxon>Zophobas</taxon>
    </lineage>
</organism>
<feature type="region of interest" description="Disordered" evidence="1">
    <location>
        <begin position="665"/>
        <end position="749"/>
    </location>
</feature>
<dbReference type="EMBL" id="JALNTZ010000005">
    <property type="protein sequence ID" value="KAJ3650953.1"/>
    <property type="molecule type" value="Genomic_DNA"/>
</dbReference>
<feature type="compositionally biased region" description="Basic and acidic residues" evidence="1">
    <location>
        <begin position="359"/>
        <end position="371"/>
    </location>
</feature>
<evidence type="ECO:0000256" key="1">
    <source>
        <dbReference type="SAM" id="MobiDB-lite"/>
    </source>
</evidence>
<accession>A0AA38I4N3</accession>
<feature type="region of interest" description="Disordered" evidence="1">
    <location>
        <begin position="764"/>
        <end position="785"/>
    </location>
</feature>
<feature type="compositionally biased region" description="Basic and acidic residues" evidence="1">
    <location>
        <begin position="524"/>
        <end position="561"/>
    </location>
</feature>
<feature type="compositionally biased region" description="Basic and acidic residues" evidence="1">
    <location>
        <begin position="459"/>
        <end position="515"/>
    </location>
</feature>
<dbReference type="Proteomes" id="UP001168821">
    <property type="component" value="Unassembled WGS sequence"/>
</dbReference>
<feature type="compositionally biased region" description="Basic and acidic residues" evidence="1">
    <location>
        <begin position="608"/>
        <end position="652"/>
    </location>
</feature>